<dbReference type="SUPFAM" id="SSF46785">
    <property type="entry name" value="Winged helix' DNA-binding domain"/>
    <property type="match status" value="1"/>
</dbReference>
<keyword evidence="3" id="KW-0804">Transcription</keyword>
<keyword evidence="2" id="KW-0238">DNA-binding</keyword>
<sequence length="361" mass="40047">MTQPSPSPRNKQAHVISDLTLTAHRLGPGTKLPTAQDLAKKYEITLTTLDRALAKLETQGVIHRRQGSGIYVSQYLNQKRVGLVFGQNLFQFGSSAFCLLLLQHCEKRARDQNERFTFFLLQPGEDQTSAETIVNQDLSESLKQGKLDGLLLCDLKDPAHRKWIREQEIQTVALFNFQGSPAVIMDMKTMIDLAAGALAKKGCKTIGLLGILRSHTPVVRQAATKYSLKLVDSWIGCPDDENDPPFDRHEDMGIELMSHLLEENEGLPDGLIVTDDVLARGACLALKKAGLVIGKDLQIATHANRGSLALEYWQDSLIRVEFDPAEVVDKMFAMLEVLMSGKTLKKKRTTVIPTLHEPATP</sequence>
<protein>
    <submittedName>
        <fullName evidence="5">GntR family transcriptional regulator</fullName>
    </submittedName>
</protein>
<dbReference type="PANTHER" id="PTHR30146:SF109">
    <property type="entry name" value="HTH-TYPE TRANSCRIPTIONAL REGULATOR GALS"/>
    <property type="match status" value="1"/>
</dbReference>
<dbReference type="Pfam" id="PF00392">
    <property type="entry name" value="GntR"/>
    <property type="match status" value="1"/>
</dbReference>
<dbReference type="InterPro" id="IPR036390">
    <property type="entry name" value="WH_DNA-bd_sf"/>
</dbReference>
<dbReference type="Pfam" id="PF13377">
    <property type="entry name" value="Peripla_BP_3"/>
    <property type="match status" value="1"/>
</dbReference>
<dbReference type="PROSITE" id="PS50949">
    <property type="entry name" value="HTH_GNTR"/>
    <property type="match status" value="1"/>
</dbReference>
<evidence type="ECO:0000313" key="6">
    <source>
        <dbReference type="Proteomes" id="UP000525652"/>
    </source>
</evidence>
<accession>A0A7X1B309</accession>
<dbReference type="Gene3D" id="1.10.10.10">
    <property type="entry name" value="Winged helix-like DNA-binding domain superfamily/Winged helix DNA-binding domain"/>
    <property type="match status" value="1"/>
</dbReference>
<evidence type="ECO:0000313" key="5">
    <source>
        <dbReference type="EMBL" id="MBC2603480.1"/>
    </source>
</evidence>
<dbReference type="InterPro" id="IPR046335">
    <property type="entry name" value="LacI/GalR-like_sensor"/>
</dbReference>
<reference evidence="5 6" key="1">
    <citation type="submission" date="2020-07" db="EMBL/GenBank/DDBJ databases">
        <authorList>
            <person name="Feng X."/>
        </authorList>
    </citation>
    <scope>NUCLEOTIDE SEQUENCE [LARGE SCALE GENOMIC DNA]</scope>
    <source>
        <strain evidence="5 6">JCM14086</strain>
    </source>
</reference>
<dbReference type="SUPFAM" id="SSF53822">
    <property type="entry name" value="Periplasmic binding protein-like I"/>
    <property type="match status" value="1"/>
</dbReference>
<evidence type="ECO:0000256" key="1">
    <source>
        <dbReference type="ARBA" id="ARBA00023015"/>
    </source>
</evidence>
<feature type="domain" description="HTH gntR-type" evidence="4">
    <location>
        <begin position="7"/>
        <end position="75"/>
    </location>
</feature>
<dbReference type="AlphaFoldDB" id="A0A7X1B309"/>
<dbReference type="InterPro" id="IPR028082">
    <property type="entry name" value="Peripla_BP_I"/>
</dbReference>
<dbReference type="InterPro" id="IPR000524">
    <property type="entry name" value="Tscrpt_reg_HTH_GntR"/>
</dbReference>
<dbReference type="Gene3D" id="3.40.50.2300">
    <property type="match status" value="2"/>
</dbReference>
<name>A0A7X1B309_9BACT</name>
<evidence type="ECO:0000259" key="4">
    <source>
        <dbReference type="PROSITE" id="PS50949"/>
    </source>
</evidence>
<dbReference type="InterPro" id="IPR036388">
    <property type="entry name" value="WH-like_DNA-bd_sf"/>
</dbReference>
<gene>
    <name evidence="5" type="ORF">H5P30_16990</name>
</gene>
<dbReference type="EMBL" id="JACHVA010000127">
    <property type="protein sequence ID" value="MBC2603480.1"/>
    <property type="molecule type" value="Genomic_DNA"/>
</dbReference>
<evidence type="ECO:0000256" key="2">
    <source>
        <dbReference type="ARBA" id="ARBA00023125"/>
    </source>
</evidence>
<dbReference type="RefSeq" id="WP_185694108.1">
    <property type="nucleotide sequence ID" value="NZ_JACHVA010000127.1"/>
</dbReference>
<dbReference type="PANTHER" id="PTHR30146">
    <property type="entry name" value="LACI-RELATED TRANSCRIPTIONAL REPRESSOR"/>
    <property type="match status" value="1"/>
</dbReference>
<proteinExistence type="predicted"/>
<keyword evidence="1" id="KW-0805">Transcription regulation</keyword>
<dbReference type="SMART" id="SM00345">
    <property type="entry name" value="HTH_GNTR"/>
    <property type="match status" value="1"/>
</dbReference>
<comment type="caution">
    <text evidence="5">The sequence shown here is derived from an EMBL/GenBank/DDBJ whole genome shotgun (WGS) entry which is preliminary data.</text>
</comment>
<evidence type="ECO:0000256" key="3">
    <source>
        <dbReference type="ARBA" id="ARBA00023163"/>
    </source>
</evidence>
<dbReference type="Proteomes" id="UP000525652">
    <property type="component" value="Unassembled WGS sequence"/>
</dbReference>
<dbReference type="GO" id="GO:0003700">
    <property type="term" value="F:DNA-binding transcription factor activity"/>
    <property type="evidence" value="ECO:0007669"/>
    <property type="project" value="InterPro"/>
</dbReference>
<dbReference type="GO" id="GO:0000976">
    <property type="term" value="F:transcription cis-regulatory region binding"/>
    <property type="evidence" value="ECO:0007669"/>
    <property type="project" value="TreeGrafter"/>
</dbReference>
<keyword evidence="6" id="KW-1185">Reference proteome</keyword>
<organism evidence="5 6">
    <name type="scientific">Puniceicoccus vermicola</name>
    <dbReference type="NCBI Taxonomy" id="388746"/>
    <lineage>
        <taxon>Bacteria</taxon>
        <taxon>Pseudomonadati</taxon>
        <taxon>Verrucomicrobiota</taxon>
        <taxon>Opitutia</taxon>
        <taxon>Puniceicoccales</taxon>
        <taxon>Puniceicoccaceae</taxon>
        <taxon>Puniceicoccus</taxon>
    </lineage>
</organism>